<evidence type="ECO:0000256" key="2">
    <source>
        <dbReference type="ARBA" id="ARBA00023054"/>
    </source>
</evidence>
<organism evidence="10 11">
    <name type="scientific">Scophthalmus maximus</name>
    <name type="common">Turbot</name>
    <name type="synonym">Psetta maxima</name>
    <dbReference type="NCBI Taxonomy" id="52904"/>
    <lineage>
        <taxon>Eukaryota</taxon>
        <taxon>Metazoa</taxon>
        <taxon>Chordata</taxon>
        <taxon>Craniata</taxon>
        <taxon>Vertebrata</taxon>
        <taxon>Euteleostomi</taxon>
        <taxon>Actinopterygii</taxon>
        <taxon>Neopterygii</taxon>
        <taxon>Teleostei</taxon>
        <taxon>Neoteleostei</taxon>
        <taxon>Acanthomorphata</taxon>
        <taxon>Carangaria</taxon>
        <taxon>Pleuronectiformes</taxon>
        <taxon>Pleuronectoidei</taxon>
        <taxon>Scophthalmidae</taxon>
        <taxon>Scophthalmus</taxon>
    </lineage>
</organism>
<dbReference type="PROSITE" id="PS00326">
    <property type="entry name" value="TROPOMYOSIN"/>
    <property type="match status" value="1"/>
</dbReference>
<dbReference type="FunFam" id="1.20.5.170:FF:000001">
    <property type="entry name" value="Tropomyosin alpha-1 chain isoform 1"/>
    <property type="match status" value="1"/>
</dbReference>
<evidence type="ECO:0000256" key="6">
    <source>
        <dbReference type="ARBA" id="ARBA00047081"/>
    </source>
</evidence>
<comment type="subunit">
    <text evidence="6">Homodimer. Heterodimer of an alpha (TPM1, TPM3 or TPM4) and a beta (TPM2) chain.</text>
</comment>
<sequence length="791" mass="88000">MALVKDALETLQALSLFLQRRDATAVSANAEVHEWSKKNIALYSDNSAVVDIINKGKQDLLVNGAHDFSTAKGAVIKQDSILELLPQSQDTLVPAAGGVWRPLWRNSGDREASVGSTIGELALLQRQHSLLQEELLRLRDAENRFKDSERARAKLERQVRHMKVCSGPAPDFQQMEEQAPQVTKCLHGELVHFKSDHKSGANFVMDDHSGNSRVGRFPAGSSDGFVSLVGGNDKVPIKILRDTRAFDSYIVDSVLPLSEETDRGEGILSRGIGLTVLPIPLHKMILSCELVQGEVAVGVRPTLPIEGVHFILGNGLAGGQVWSDTPPSPVVALRSVDAVALPEVLSVCAVKRAIGRSELLADKRRGEVDVEVPSLSDFPLSVSHTELLQEQQSDPSLKNIFDCVLSTPDIKSTACGYFLQNGLVFRKWISLGNDFVKGAVFQLVVLAKFRPLVLKVAHDEGGHFGVRKTYLTILKYFFGPRLKRDVSSYIKTCHVCQLKGKPNQCIKPAPLQPIPAVSEPFEHLLVDCVGPLPCAKSDCKYLLTVMCQTTRYPAAYPLRSITTKAVAEAEVASLNRRIQLVEEELDRAQERLATALQKLEEAEKAADESERGMKVIENRAQKDEEKMELQEIQLKEAKHIAEEADRKYEEVARKLVIVEAELERTEERAELAEAKCAELEEELKNVTNNLKSLEAQAEKYSQKEDKYEEEIKILTDKLKEAETRAEFAERSVAKLEKTIDDLEDELYAQKLKYKAISEELDHALNDMTSMSFTNEMLVRQGSAYFWDSVGV</sequence>
<protein>
    <recommendedName>
        <fullName evidence="5">Gypsy retrotransposon integrase-like protein 1</fullName>
    </recommendedName>
</protein>
<evidence type="ECO:0000256" key="4">
    <source>
        <dbReference type="ARBA" id="ARBA00023203"/>
    </source>
</evidence>
<evidence type="ECO:0000313" key="10">
    <source>
        <dbReference type="EMBL" id="KAF0047719.1"/>
    </source>
</evidence>
<dbReference type="Gene3D" id="1.10.340.70">
    <property type="match status" value="1"/>
</dbReference>
<dbReference type="Gene3D" id="1.20.5.170">
    <property type="match status" value="2"/>
</dbReference>
<keyword evidence="3" id="KW-0514">Muscle protein</keyword>
<name>A0A6A4TS79_SCOMX</name>
<dbReference type="Gene3D" id="3.30.420.10">
    <property type="entry name" value="Ribonuclease H-like superfamily/Ribonuclease H"/>
    <property type="match status" value="1"/>
</dbReference>
<dbReference type="InterPro" id="IPR012337">
    <property type="entry name" value="RNaseH-like_sf"/>
</dbReference>
<reference evidence="10 11" key="1">
    <citation type="submission" date="2019-06" db="EMBL/GenBank/DDBJ databases">
        <title>Draft genomes of female and male turbot (Scophthalmus maximus).</title>
        <authorList>
            <person name="Xu H."/>
            <person name="Xu X.-W."/>
            <person name="Shao C."/>
            <person name="Chen S."/>
        </authorList>
    </citation>
    <scope>NUCLEOTIDE SEQUENCE [LARGE SCALE GENOMIC DNA]</scope>
    <source>
        <strain evidence="10">Ysfricsl-2016a</strain>
        <tissue evidence="10">Blood</tissue>
    </source>
</reference>
<evidence type="ECO:0000259" key="9">
    <source>
        <dbReference type="Pfam" id="PF17921"/>
    </source>
</evidence>
<feature type="coiled-coil region" evidence="8">
    <location>
        <begin position="564"/>
        <end position="759"/>
    </location>
</feature>
<dbReference type="PRINTS" id="PR00194">
    <property type="entry name" value="TROPOMYOSIN"/>
</dbReference>
<dbReference type="AlphaFoldDB" id="A0A6A4TS79"/>
<comment type="similarity">
    <text evidence="1 7">Belongs to the tropomyosin family.</text>
</comment>
<evidence type="ECO:0000313" key="11">
    <source>
        <dbReference type="Proteomes" id="UP000438429"/>
    </source>
</evidence>
<dbReference type="Proteomes" id="UP000438429">
    <property type="component" value="Unassembled WGS sequence"/>
</dbReference>
<evidence type="ECO:0000256" key="1">
    <source>
        <dbReference type="ARBA" id="ARBA00009036"/>
    </source>
</evidence>
<dbReference type="GO" id="GO:0003676">
    <property type="term" value="F:nucleic acid binding"/>
    <property type="evidence" value="ECO:0007669"/>
    <property type="project" value="InterPro"/>
</dbReference>
<dbReference type="PANTHER" id="PTHR19269">
    <property type="entry name" value="TROPOMYOSIN"/>
    <property type="match status" value="1"/>
</dbReference>
<evidence type="ECO:0000256" key="3">
    <source>
        <dbReference type="ARBA" id="ARBA00023179"/>
    </source>
</evidence>
<keyword evidence="2 8" id="KW-0175">Coiled coil</keyword>
<evidence type="ECO:0000256" key="8">
    <source>
        <dbReference type="SAM" id="Coils"/>
    </source>
</evidence>
<proteinExistence type="inferred from homology"/>
<dbReference type="FunFam" id="1.10.340.70:FF:000001">
    <property type="entry name" value="Retrovirus-related Pol polyprotein from transposon gypsy-like Protein"/>
    <property type="match status" value="1"/>
</dbReference>
<keyword evidence="4" id="KW-0009">Actin-binding</keyword>
<evidence type="ECO:0000256" key="7">
    <source>
        <dbReference type="RuleBase" id="RU004515"/>
    </source>
</evidence>
<dbReference type="FunFam" id="1.20.5.170:FF:000005">
    <property type="entry name" value="Tropomyosin alpha-1 chain"/>
    <property type="match status" value="1"/>
</dbReference>
<feature type="coiled-coil region" evidence="8">
    <location>
        <begin position="121"/>
        <end position="158"/>
    </location>
</feature>
<dbReference type="InterPro" id="IPR000533">
    <property type="entry name" value="Tropomyosin"/>
</dbReference>
<gene>
    <name evidence="10" type="ORF">F2P81_001352</name>
</gene>
<dbReference type="Pfam" id="PF00261">
    <property type="entry name" value="Tropomyosin"/>
    <property type="match status" value="1"/>
</dbReference>
<evidence type="ECO:0000256" key="5">
    <source>
        <dbReference type="ARBA" id="ARBA00039658"/>
    </source>
</evidence>
<feature type="domain" description="Integrase zinc-binding" evidence="9">
    <location>
        <begin position="448"/>
        <end position="499"/>
    </location>
</feature>
<comment type="caution">
    <text evidence="10">The sequence shown here is derived from an EMBL/GenBank/DDBJ whole genome shotgun (WGS) entry which is preliminary data.</text>
</comment>
<accession>A0A6A4TS79</accession>
<dbReference type="SUPFAM" id="SSF53098">
    <property type="entry name" value="Ribonuclease H-like"/>
    <property type="match status" value="1"/>
</dbReference>
<dbReference type="InterPro" id="IPR041588">
    <property type="entry name" value="Integrase_H2C2"/>
</dbReference>
<dbReference type="Pfam" id="PF17921">
    <property type="entry name" value="Integrase_H2C2"/>
    <property type="match status" value="1"/>
</dbReference>
<dbReference type="InterPro" id="IPR036397">
    <property type="entry name" value="RNaseH_sf"/>
</dbReference>
<dbReference type="SUPFAM" id="SSF57997">
    <property type="entry name" value="Tropomyosin"/>
    <property type="match status" value="1"/>
</dbReference>
<dbReference type="EMBL" id="VEVO01000001">
    <property type="protein sequence ID" value="KAF0047719.1"/>
    <property type="molecule type" value="Genomic_DNA"/>
</dbReference>
<dbReference type="GO" id="GO:0003779">
    <property type="term" value="F:actin binding"/>
    <property type="evidence" value="ECO:0007669"/>
    <property type="project" value="UniProtKB-KW"/>
</dbReference>